<dbReference type="Gene3D" id="3.40.50.300">
    <property type="entry name" value="P-loop containing nucleotide triphosphate hydrolases"/>
    <property type="match status" value="3"/>
</dbReference>
<dbReference type="HAMAP" id="MF_01451">
    <property type="entry name" value="AddA"/>
    <property type="match status" value="1"/>
</dbReference>
<evidence type="ECO:0000256" key="2">
    <source>
        <dbReference type="ARBA" id="ARBA00022741"/>
    </source>
</evidence>
<dbReference type="InterPro" id="IPR000212">
    <property type="entry name" value="DNA_helicase_UvrD/REP"/>
</dbReference>
<comment type="subunit">
    <text evidence="13">Heterodimer of AddA and AddB/RexB.</text>
</comment>
<dbReference type="SUPFAM" id="SSF52540">
    <property type="entry name" value="P-loop containing nucleoside triphosphate hydrolases"/>
    <property type="match status" value="1"/>
</dbReference>
<dbReference type="Gene3D" id="3.90.320.10">
    <property type="match status" value="1"/>
</dbReference>
<dbReference type="GO" id="GO:0016787">
    <property type="term" value="F:hydrolase activity"/>
    <property type="evidence" value="ECO:0007669"/>
    <property type="project" value="UniProtKB-KW"/>
</dbReference>
<dbReference type="EMBL" id="JAGGLB010000015">
    <property type="protein sequence ID" value="MBP1992859.1"/>
    <property type="molecule type" value="Genomic_DNA"/>
</dbReference>
<dbReference type="PANTHER" id="PTHR11070">
    <property type="entry name" value="UVRD / RECB / PCRA DNA HELICASE FAMILY MEMBER"/>
    <property type="match status" value="1"/>
</dbReference>
<dbReference type="EC" id="3.1.-.-" evidence="13"/>
<evidence type="ECO:0000256" key="14">
    <source>
        <dbReference type="PROSITE-ProRule" id="PRU00560"/>
    </source>
</evidence>
<reference evidence="18 19" key="1">
    <citation type="submission" date="2021-03" db="EMBL/GenBank/DDBJ databases">
        <title>Genomic Encyclopedia of Type Strains, Phase IV (KMG-IV): sequencing the most valuable type-strain genomes for metagenomic binning, comparative biology and taxonomic classification.</title>
        <authorList>
            <person name="Goeker M."/>
        </authorList>
    </citation>
    <scope>NUCLEOTIDE SEQUENCE [LARGE SCALE GENOMIC DNA]</scope>
    <source>
        <strain evidence="18 19">DSM 26048</strain>
    </source>
</reference>
<evidence type="ECO:0000313" key="18">
    <source>
        <dbReference type="EMBL" id="MBP1992859.1"/>
    </source>
</evidence>
<evidence type="ECO:0000256" key="13">
    <source>
        <dbReference type="HAMAP-Rule" id="MF_01451"/>
    </source>
</evidence>
<keyword evidence="7 13" id="KW-0067">ATP-binding</keyword>
<comment type="catalytic activity">
    <reaction evidence="12 13">
        <text>ATP + H2O = ADP + phosphate + H(+)</text>
        <dbReference type="Rhea" id="RHEA:13065"/>
        <dbReference type="ChEBI" id="CHEBI:15377"/>
        <dbReference type="ChEBI" id="CHEBI:15378"/>
        <dbReference type="ChEBI" id="CHEBI:30616"/>
        <dbReference type="ChEBI" id="CHEBI:43474"/>
        <dbReference type="ChEBI" id="CHEBI:456216"/>
        <dbReference type="EC" id="5.6.2.4"/>
    </reaction>
</comment>
<keyword evidence="1 13" id="KW-0540">Nuclease</keyword>
<evidence type="ECO:0000256" key="12">
    <source>
        <dbReference type="ARBA" id="ARBA00048988"/>
    </source>
</evidence>
<dbReference type="SUPFAM" id="SSF52980">
    <property type="entry name" value="Restriction endonuclease-like"/>
    <property type="match status" value="1"/>
</dbReference>
<keyword evidence="9 13" id="KW-0234">DNA repair</keyword>
<feature type="region of interest" description="Disordered" evidence="15">
    <location>
        <begin position="565"/>
        <end position="593"/>
    </location>
</feature>
<name>A0ABS4IZ34_9BACL</name>
<keyword evidence="2 13" id="KW-0547">Nucleotide-binding</keyword>
<dbReference type="Proteomes" id="UP001519287">
    <property type="component" value="Unassembled WGS sequence"/>
</dbReference>
<proteinExistence type="inferred from homology"/>
<evidence type="ECO:0000256" key="4">
    <source>
        <dbReference type="ARBA" id="ARBA00022801"/>
    </source>
</evidence>
<dbReference type="Gene3D" id="6.10.250.2380">
    <property type="match status" value="1"/>
</dbReference>
<dbReference type="RefSeq" id="WP_209974214.1">
    <property type="nucleotide sequence ID" value="NZ_JAGGLB010000015.1"/>
</dbReference>
<dbReference type="InterPro" id="IPR014152">
    <property type="entry name" value="AddA"/>
</dbReference>
<evidence type="ECO:0000256" key="1">
    <source>
        <dbReference type="ARBA" id="ARBA00022722"/>
    </source>
</evidence>
<dbReference type="Pfam" id="PF00580">
    <property type="entry name" value="UvrD-helicase"/>
    <property type="match status" value="1"/>
</dbReference>
<comment type="caution">
    <text evidence="18">The sequence shown here is derived from an EMBL/GenBank/DDBJ whole genome shotgun (WGS) entry which is preliminary data.</text>
</comment>
<dbReference type="PANTHER" id="PTHR11070:SF48">
    <property type="entry name" value="ATP-DEPENDENT HELICASE_NUCLEASE SUBUNIT A"/>
    <property type="match status" value="1"/>
</dbReference>
<keyword evidence="19" id="KW-1185">Reference proteome</keyword>
<dbReference type="Pfam" id="PF12705">
    <property type="entry name" value="PDDEXK_1"/>
    <property type="match status" value="1"/>
</dbReference>
<keyword evidence="5 13" id="KW-0347">Helicase</keyword>
<evidence type="ECO:0000313" key="19">
    <source>
        <dbReference type="Proteomes" id="UP001519287"/>
    </source>
</evidence>
<dbReference type="InterPro" id="IPR038726">
    <property type="entry name" value="PDDEXK_AddAB-type"/>
</dbReference>
<dbReference type="PROSITE" id="PS51217">
    <property type="entry name" value="UVRD_HELICASE_CTER"/>
    <property type="match status" value="1"/>
</dbReference>
<evidence type="ECO:0000256" key="11">
    <source>
        <dbReference type="ARBA" id="ARBA00034617"/>
    </source>
</evidence>
<comment type="function">
    <text evidence="13">The heterodimer acts as both an ATP-dependent DNA helicase and an ATP-dependent, dual-direction single-stranded exonuclease. Recognizes the chi site generating a DNA molecule suitable for the initiation of homologous recombination. The AddA nuclease domain is required for chi fragment generation; this subunit has the helicase and 3' -&gt; 5' nuclease activities.</text>
</comment>
<dbReference type="InterPro" id="IPR014017">
    <property type="entry name" value="DNA_helicase_UvrD-like_C"/>
</dbReference>
<organism evidence="18 19">
    <name type="scientific">Paenibacillus eucommiae</name>
    <dbReference type="NCBI Taxonomy" id="1355755"/>
    <lineage>
        <taxon>Bacteria</taxon>
        <taxon>Bacillati</taxon>
        <taxon>Bacillota</taxon>
        <taxon>Bacilli</taxon>
        <taxon>Bacillales</taxon>
        <taxon>Paenibacillaceae</taxon>
        <taxon>Paenibacillus</taxon>
    </lineage>
</organism>
<evidence type="ECO:0000256" key="5">
    <source>
        <dbReference type="ARBA" id="ARBA00022806"/>
    </source>
</evidence>
<evidence type="ECO:0000256" key="7">
    <source>
        <dbReference type="ARBA" id="ARBA00022840"/>
    </source>
</evidence>
<dbReference type="InterPro" id="IPR027417">
    <property type="entry name" value="P-loop_NTPase"/>
</dbReference>
<keyword evidence="6 13" id="KW-0269">Exonuclease</keyword>
<dbReference type="Pfam" id="PF13361">
    <property type="entry name" value="UvrD_C"/>
    <property type="match status" value="1"/>
</dbReference>
<comment type="cofactor">
    <cofactor evidence="13">
        <name>Mg(2+)</name>
        <dbReference type="ChEBI" id="CHEBI:18420"/>
    </cofactor>
</comment>
<evidence type="ECO:0000256" key="10">
    <source>
        <dbReference type="ARBA" id="ARBA00023235"/>
    </source>
</evidence>
<comment type="similarity">
    <text evidence="13">Belongs to the helicase family. AddA subfamily.</text>
</comment>
<dbReference type="InterPro" id="IPR011335">
    <property type="entry name" value="Restrct_endonuc-II-like"/>
</dbReference>
<feature type="binding site" evidence="14">
    <location>
        <begin position="32"/>
        <end position="39"/>
    </location>
    <ligand>
        <name>ATP</name>
        <dbReference type="ChEBI" id="CHEBI:30616"/>
    </ligand>
</feature>
<comment type="catalytic activity">
    <reaction evidence="11 13">
        <text>Couples ATP hydrolysis with the unwinding of duplex DNA by translocating in the 3'-5' direction.</text>
        <dbReference type="EC" id="5.6.2.4"/>
    </reaction>
</comment>
<dbReference type="EC" id="5.6.2.4" evidence="13"/>
<dbReference type="InterPro" id="IPR014016">
    <property type="entry name" value="UvrD-like_ATP-bd"/>
</dbReference>
<sequence length="1317" mass="148926">MQTQQQKPSNSTWTDDQWKAIASGGQNMLVAAAAGSGKTAVLVERIIRRISDAWEPIDVDRLLVATFTKAAASEMKHRIREALEKELLREPKSQHLRKQLALMGRASITTLHSFCLEVIQRYFSLIHLDPGFRIANETEAELLRQDLLEELLEEYYAESKEESSFWRLVDSFSGERSDDALMQLVQKLYDVSRSHPWPEQWLRLMASMFGQRESNVSVYPLSDGSESVLYAAAASEPADLQVWQRSLIQDCLLELEGASDLIVQAQGLAGLPAGPTPYLGNLQEDLLLIEGLLRAAKGTWHNMYDAFQAYEFGKLKPCKGDSIDKDIQEQVKELRNQAKDRVNSIREELFGRTEEQFAAEIELLAPVLHTLVDLVLDFGNRYQAAKAEKGLIDFADLEHYTLQILCDPLSTPDELRPSQAAIEYRRQFAEVLLDEYQDTNRVQEAILELIARPKPGNRFMVGDVKQSIYGFRLAEPGLFLEKYKAYRSDASGEGLRIDLARNFRSRTQVVDAVNFLFKQLMNEKVGEIAYDERAELAYGAGYPASGSDCSVEMVLVDRTVDAAGLEDTEEVRASEDMEESEQDAAGAASEQDPALEAQELETAQLEARAICLQIKSLMGTGGSTEPFGVHDKKSGGTRPLNYRDIVILLRATSQWAPIFIEELKLQGIPAYADLSTGYFSATEVDVMLSLLKVIDNPYQDIPLAAAVRSPLVGLSADELAKIRAGAPGLLFYDAVLNYVSGMNEEELSEHPLSRFLNQLETWRTEARQGSLADLIWSIYRETGYYDFVGGLSGGVQRQANLRALYDRARQYESTTLRGLFRFLRFIERMQESGGDLGTARSLGEQEDVVRILSIHKSKGLEFPVVFVAGMAKQFNQRDLNAAFYLHKELGFGPRFVDTELRVSYPTLPSLAIRRRMKLEMLAEEMRILYVALTRAREKLILLGTVKSLDKLIQRWGRYLQRSEWMLPDFELAKARSYLDWLGPALLRHPDAGLWRARIGLQEMPLSELLEDPSAWKLTVLTPEQLVTADHTVESIPLDAERMEAVRSMEEVHTADDWKELLEQRLSWEYPHSSAQQMFSKTTVTEMKRLSAANRMEHEAELPAAKLFGLNELEGTAFFKSDGQGSLLRSSELRRPRFMEEKKLTSAERGTVIHAVMQNLPLDRQPSAEIIQAALDSMLERKLLTNAQYDSVDIEPILAYFATDLGQRMVAATKIEREVPFSFGLPAGEIYLAEAENTELQNETVLIQGVIDCLFEDEQGLVMIDYKTDSVQGRSIEELRERYRLQIGLYTRAVEHIWKRPLGGVYIYYFENALIVEM</sequence>
<evidence type="ECO:0000256" key="3">
    <source>
        <dbReference type="ARBA" id="ARBA00022763"/>
    </source>
</evidence>
<keyword evidence="8 13" id="KW-0238">DNA-binding</keyword>
<dbReference type="GO" id="GO:0003678">
    <property type="term" value="F:DNA helicase activity"/>
    <property type="evidence" value="ECO:0007669"/>
    <property type="project" value="UniProtKB-EC"/>
</dbReference>
<evidence type="ECO:0000256" key="9">
    <source>
        <dbReference type="ARBA" id="ARBA00023204"/>
    </source>
</evidence>
<gene>
    <name evidence="13" type="primary">addA</name>
    <name evidence="18" type="ORF">J2Z66_004472</name>
</gene>
<dbReference type="PROSITE" id="PS51198">
    <property type="entry name" value="UVRD_HELICASE_ATP_BIND"/>
    <property type="match status" value="1"/>
</dbReference>
<protein>
    <recommendedName>
        <fullName evidence="13">ATP-dependent helicase/nuclease subunit A</fullName>
        <ecNumber evidence="13">3.1.-.-</ecNumber>
        <ecNumber evidence="13">5.6.2.4</ecNumber>
    </recommendedName>
    <alternativeName>
        <fullName evidence="13">ATP-dependent helicase/nuclease AddA</fullName>
    </alternativeName>
    <alternativeName>
        <fullName evidence="13">DNA 3'-5' helicase AddA</fullName>
    </alternativeName>
</protein>
<dbReference type="InterPro" id="IPR011604">
    <property type="entry name" value="PDDEXK-like_dom_sf"/>
</dbReference>
<accession>A0ABS4IZ34</accession>
<evidence type="ECO:0000256" key="8">
    <source>
        <dbReference type="ARBA" id="ARBA00023125"/>
    </source>
</evidence>
<keyword evidence="10 13" id="KW-0413">Isomerase</keyword>
<evidence type="ECO:0000259" key="16">
    <source>
        <dbReference type="PROSITE" id="PS51198"/>
    </source>
</evidence>
<evidence type="ECO:0000259" key="17">
    <source>
        <dbReference type="PROSITE" id="PS51217"/>
    </source>
</evidence>
<dbReference type="NCBIfam" id="TIGR02785">
    <property type="entry name" value="addA_Gpos"/>
    <property type="match status" value="1"/>
</dbReference>
<evidence type="ECO:0000256" key="6">
    <source>
        <dbReference type="ARBA" id="ARBA00022839"/>
    </source>
</evidence>
<keyword evidence="3 13" id="KW-0227">DNA damage</keyword>
<feature type="domain" description="UvrD-like helicase ATP-binding" evidence="16">
    <location>
        <begin position="11"/>
        <end position="506"/>
    </location>
</feature>
<feature type="domain" description="UvrD-like helicase C-terminal" evidence="17">
    <location>
        <begin position="562"/>
        <end position="859"/>
    </location>
</feature>
<keyword evidence="4 13" id="KW-0378">Hydrolase</keyword>
<evidence type="ECO:0000256" key="15">
    <source>
        <dbReference type="SAM" id="MobiDB-lite"/>
    </source>
</evidence>